<feature type="domain" description="Rhodanese" evidence="9">
    <location>
        <begin position="222"/>
        <end position="331"/>
    </location>
</feature>
<dbReference type="GO" id="GO:0000086">
    <property type="term" value="P:G2/M transition of mitotic cell cycle"/>
    <property type="evidence" value="ECO:0007669"/>
    <property type="project" value="TreeGrafter"/>
</dbReference>
<dbReference type="Pfam" id="PF00581">
    <property type="entry name" value="Rhodanese"/>
    <property type="match status" value="1"/>
</dbReference>
<keyword evidence="4" id="KW-0498">Mitosis</keyword>
<dbReference type="GO" id="GO:0004725">
    <property type="term" value="F:protein tyrosine phosphatase activity"/>
    <property type="evidence" value="ECO:0007669"/>
    <property type="project" value="UniProtKB-EC"/>
</dbReference>
<evidence type="ECO:0000256" key="7">
    <source>
        <dbReference type="ARBA" id="ARBA00023306"/>
    </source>
</evidence>
<evidence type="ECO:0000313" key="10">
    <source>
        <dbReference type="Proteomes" id="UP000887540"/>
    </source>
</evidence>
<evidence type="ECO:0000256" key="2">
    <source>
        <dbReference type="ARBA" id="ARBA00013064"/>
    </source>
</evidence>
<dbReference type="GO" id="GO:0005737">
    <property type="term" value="C:cytoplasm"/>
    <property type="evidence" value="ECO:0007669"/>
    <property type="project" value="TreeGrafter"/>
</dbReference>
<dbReference type="PROSITE" id="PS50206">
    <property type="entry name" value="RHODANESE_3"/>
    <property type="match status" value="1"/>
</dbReference>
<evidence type="ECO:0000256" key="5">
    <source>
        <dbReference type="ARBA" id="ARBA00022801"/>
    </source>
</evidence>
<dbReference type="PRINTS" id="PR00716">
    <property type="entry name" value="MPIPHPHTASE"/>
</dbReference>
<dbReference type="InterPro" id="IPR001763">
    <property type="entry name" value="Rhodanese-like_dom"/>
</dbReference>
<dbReference type="GO" id="GO:0005634">
    <property type="term" value="C:nucleus"/>
    <property type="evidence" value="ECO:0007669"/>
    <property type="project" value="TreeGrafter"/>
</dbReference>
<name>A0A914CWZ3_9BILA</name>
<dbReference type="GO" id="GO:0010971">
    <property type="term" value="P:positive regulation of G2/M transition of mitotic cell cycle"/>
    <property type="evidence" value="ECO:0007669"/>
    <property type="project" value="TreeGrafter"/>
</dbReference>
<dbReference type="FunFam" id="3.40.250.10:FF:000021">
    <property type="entry name" value="M-phase inducer phosphatase cdc-25.2"/>
    <property type="match status" value="1"/>
</dbReference>
<dbReference type="Proteomes" id="UP000887540">
    <property type="component" value="Unplaced"/>
</dbReference>
<dbReference type="EC" id="3.1.3.48" evidence="2"/>
<comment type="similarity">
    <text evidence="1">Belongs to the MPI phosphatase family.</text>
</comment>
<dbReference type="PANTHER" id="PTHR10828">
    <property type="entry name" value="M-PHASE INDUCER PHOSPHATASE DUAL SPECIFICITY PHOSPHATASE CDC25"/>
    <property type="match status" value="1"/>
</dbReference>
<keyword evidence="7" id="KW-0131">Cell cycle</keyword>
<dbReference type="Gene3D" id="3.40.250.10">
    <property type="entry name" value="Rhodanese-like domain"/>
    <property type="match status" value="1"/>
</dbReference>
<evidence type="ECO:0000256" key="1">
    <source>
        <dbReference type="ARBA" id="ARBA00011065"/>
    </source>
</evidence>
<dbReference type="InterPro" id="IPR000751">
    <property type="entry name" value="MPI_Phosphatase"/>
</dbReference>
<dbReference type="InterPro" id="IPR036873">
    <property type="entry name" value="Rhodanese-like_dom_sf"/>
</dbReference>
<accession>A0A914CWZ3</accession>
<evidence type="ECO:0000256" key="3">
    <source>
        <dbReference type="ARBA" id="ARBA00022618"/>
    </source>
</evidence>
<evidence type="ECO:0000256" key="4">
    <source>
        <dbReference type="ARBA" id="ARBA00022776"/>
    </source>
</evidence>
<organism evidence="10 11">
    <name type="scientific">Acrobeloides nanus</name>
    <dbReference type="NCBI Taxonomy" id="290746"/>
    <lineage>
        <taxon>Eukaryota</taxon>
        <taxon>Metazoa</taxon>
        <taxon>Ecdysozoa</taxon>
        <taxon>Nematoda</taxon>
        <taxon>Chromadorea</taxon>
        <taxon>Rhabditida</taxon>
        <taxon>Tylenchina</taxon>
        <taxon>Cephalobomorpha</taxon>
        <taxon>Cephaloboidea</taxon>
        <taxon>Cephalobidae</taxon>
        <taxon>Acrobeloides</taxon>
    </lineage>
</organism>
<keyword evidence="6" id="KW-0904">Protein phosphatase</keyword>
<sequence>MNFTDNLGDENHEIVPSCSYKLENDENSCDSGISMSSNCSSSSKDLPTSFASLKRTQSIEIDRLVMSNKSFRELSDEEIETEKKLQKRLENASKQPQGLCLSDITNSLRDSPKPRNLFDSYDAENSVICRKRSAINYRTHSDNFKRRKKADSFSIYEEESENIQETGAKRTLRRCQSSIETSFTEVPISPEYQQGSEGTSSGHAYRKIDGALLIKWMEAPDFSDKYHLIDCRYPYEYNGGHIRGAVNCYDPEKIQSIFYPDDEEAFNKVRTKIPILYCEFSKTRGPNMAKRLRSYDRFRNMDHYPALNYEEIYVLENGYRKFFGVEAHREYCEPREYVKMRHSDHVNELKGFSFHKSKSFAGTSVLRNNSRPTKYSRFNMHESFSSSLSQKSMPGTISNFFKEKFEDLASFSDGLNQEIAVETRHFSKLRMSSPSLRSLIRLPTRRAVFPPTITEKCISESEISVIGASLVSSQTESPISPEEEEISSSVNAVSTPIMHFDSDHSFVASPPPSGMSIMPLPVPKFS</sequence>
<dbReference type="GO" id="GO:0110032">
    <property type="term" value="P:positive regulation of G2/MI transition of meiotic cell cycle"/>
    <property type="evidence" value="ECO:0007669"/>
    <property type="project" value="TreeGrafter"/>
</dbReference>
<evidence type="ECO:0000256" key="8">
    <source>
        <dbReference type="ARBA" id="ARBA00051722"/>
    </source>
</evidence>
<proteinExistence type="inferred from homology"/>
<evidence type="ECO:0000313" key="11">
    <source>
        <dbReference type="WBParaSite" id="ACRNAN_scaffold1576.g33138.t1"/>
    </source>
</evidence>
<keyword evidence="5" id="KW-0378">Hydrolase</keyword>
<dbReference type="GO" id="GO:0051301">
    <property type="term" value="P:cell division"/>
    <property type="evidence" value="ECO:0007669"/>
    <property type="project" value="UniProtKB-KW"/>
</dbReference>
<evidence type="ECO:0000256" key="6">
    <source>
        <dbReference type="ARBA" id="ARBA00022912"/>
    </source>
</evidence>
<keyword evidence="10" id="KW-1185">Reference proteome</keyword>
<reference evidence="11" key="1">
    <citation type="submission" date="2022-11" db="UniProtKB">
        <authorList>
            <consortium name="WormBaseParasite"/>
        </authorList>
    </citation>
    <scope>IDENTIFICATION</scope>
</reference>
<dbReference type="SUPFAM" id="SSF52821">
    <property type="entry name" value="Rhodanese/Cell cycle control phosphatase"/>
    <property type="match status" value="1"/>
</dbReference>
<protein>
    <recommendedName>
        <fullName evidence="2">protein-tyrosine-phosphatase</fullName>
        <ecNumber evidence="2">3.1.3.48</ecNumber>
    </recommendedName>
</protein>
<dbReference type="WBParaSite" id="ACRNAN_scaffold1576.g33138.t1">
    <property type="protein sequence ID" value="ACRNAN_scaffold1576.g33138.t1"/>
    <property type="gene ID" value="ACRNAN_scaffold1576.g33138"/>
</dbReference>
<dbReference type="PANTHER" id="PTHR10828:SF76">
    <property type="entry name" value="M-PHASE INDUCER PHOSPHATASE"/>
    <property type="match status" value="1"/>
</dbReference>
<evidence type="ECO:0000259" key="9">
    <source>
        <dbReference type="PROSITE" id="PS50206"/>
    </source>
</evidence>
<dbReference type="AlphaFoldDB" id="A0A914CWZ3"/>
<keyword evidence="3" id="KW-0132">Cell division</keyword>
<comment type="catalytic activity">
    <reaction evidence="8">
        <text>O-phospho-L-tyrosyl-[protein] + H2O = L-tyrosyl-[protein] + phosphate</text>
        <dbReference type="Rhea" id="RHEA:10684"/>
        <dbReference type="Rhea" id="RHEA-COMP:10136"/>
        <dbReference type="Rhea" id="RHEA-COMP:20101"/>
        <dbReference type="ChEBI" id="CHEBI:15377"/>
        <dbReference type="ChEBI" id="CHEBI:43474"/>
        <dbReference type="ChEBI" id="CHEBI:46858"/>
        <dbReference type="ChEBI" id="CHEBI:61978"/>
        <dbReference type="EC" id="3.1.3.48"/>
    </reaction>
</comment>
<dbReference type="SMART" id="SM00450">
    <property type="entry name" value="RHOD"/>
    <property type="match status" value="1"/>
</dbReference>